<evidence type="ECO:0000256" key="9">
    <source>
        <dbReference type="ARBA" id="ARBA00023065"/>
    </source>
</evidence>
<dbReference type="CDD" id="cd01347">
    <property type="entry name" value="ligand_gated_channel"/>
    <property type="match status" value="1"/>
</dbReference>
<dbReference type="InterPro" id="IPR036942">
    <property type="entry name" value="Beta-barrel_TonB_sf"/>
</dbReference>
<dbReference type="Proteomes" id="UP001549749">
    <property type="component" value="Unassembled WGS sequence"/>
</dbReference>
<dbReference type="Pfam" id="PF13715">
    <property type="entry name" value="CarbopepD_reg_2"/>
    <property type="match status" value="1"/>
</dbReference>
<evidence type="ECO:0000256" key="16">
    <source>
        <dbReference type="SAM" id="SignalP"/>
    </source>
</evidence>
<dbReference type="InterPro" id="IPR037066">
    <property type="entry name" value="Plug_dom_sf"/>
</dbReference>
<keyword evidence="11 14" id="KW-0472">Membrane</keyword>
<accession>A0ABV2SYV3</accession>
<keyword evidence="9" id="KW-0406">Ion transport</keyword>
<evidence type="ECO:0000256" key="8">
    <source>
        <dbReference type="ARBA" id="ARBA00023004"/>
    </source>
</evidence>
<feature type="domain" description="TonB-dependent receptor-like beta-barrel" evidence="17">
    <location>
        <begin position="308"/>
        <end position="767"/>
    </location>
</feature>
<evidence type="ECO:0000313" key="20">
    <source>
        <dbReference type="Proteomes" id="UP001549749"/>
    </source>
</evidence>
<evidence type="ECO:0000256" key="4">
    <source>
        <dbReference type="ARBA" id="ARBA00022452"/>
    </source>
</evidence>
<keyword evidence="4 14" id="KW-1134">Transmembrane beta strand</keyword>
<evidence type="ECO:0000259" key="18">
    <source>
        <dbReference type="Pfam" id="PF07715"/>
    </source>
</evidence>
<dbReference type="Gene3D" id="2.40.170.20">
    <property type="entry name" value="TonB-dependent receptor, beta-barrel domain"/>
    <property type="match status" value="1"/>
</dbReference>
<evidence type="ECO:0000256" key="7">
    <source>
        <dbReference type="ARBA" id="ARBA00022729"/>
    </source>
</evidence>
<dbReference type="InterPro" id="IPR000531">
    <property type="entry name" value="Beta-barrel_TonB"/>
</dbReference>
<dbReference type="SUPFAM" id="SSF49452">
    <property type="entry name" value="Starch-binding domain-like"/>
    <property type="match status" value="1"/>
</dbReference>
<comment type="subcellular location">
    <subcellularLocation>
        <location evidence="1 14">Cell outer membrane</location>
        <topology evidence="1 14">Multi-pass membrane protein</topology>
    </subcellularLocation>
</comment>
<keyword evidence="12 19" id="KW-0675">Receptor</keyword>
<gene>
    <name evidence="19" type="ORF">ABR189_01140</name>
</gene>
<reference evidence="19 20" key="1">
    <citation type="submission" date="2024-06" db="EMBL/GenBank/DDBJ databases">
        <title>Chitinophaga defluvii sp. nov., isolated from municipal sewage.</title>
        <authorList>
            <person name="Zhang L."/>
        </authorList>
    </citation>
    <scope>NUCLEOTIDE SEQUENCE [LARGE SCALE GENOMIC DNA]</scope>
    <source>
        <strain evidence="19 20">H8</strain>
    </source>
</reference>
<evidence type="ECO:0000256" key="10">
    <source>
        <dbReference type="ARBA" id="ARBA00023077"/>
    </source>
</evidence>
<proteinExistence type="inferred from homology"/>
<evidence type="ECO:0000256" key="11">
    <source>
        <dbReference type="ARBA" id="ARBA00023136"/>
    </source>
</evidence>
<keyword evidence="20" id="KW-1185">Reference proteome</keyword>
<dbReference type="Gene3D" id="2.60.40.1120">
    <property type="entry name" value="Carboxypeptidase-like, regulatory domain"/>
    <property type="match status" value="1"/>
</dbReference>
<evidence type="ECO:0000256" key="6">
    <source>
        <dbReference type="ARBA" id="ARBA00022692"/>
    </source>
</evidence>
<evidence type="ECO:0000256" key="14">
    <source>
        <dbReference type="PROSITE-ProRule" id="PRU01360"/>
    </source>
</evidence>
<dbReference type="Pfam" id="PF00593">
    <property type="entry name" value="TonB_dep_Rec_b-barrel"/>
    <property type="match status" value="1"/>
</dbReference>
<feature type="chain" id="PRO_5047340304" evidence="16">
    <location>
        <begin position="21"/>
        <end position="799"/>
    </location>
</feature>
<organism evidence="19 20">
    <name type="scientific">Chitinophaga defluvii</name>
    <dbReference type="NCBI Taxonomy" id="3163343"/>
    <lineage>
        <taxon>Bacteria</taxon>
        <taxon>Pseudomonadati</taxon>
        <taxon>Bacteroidota</taxon>
        <taxon>Chitinophagia</taxon>
        <taxon>Chitinophagales</taxon>
        <taxon>Chitinophagaceae</taxon>
        <taxon>Chitinophaga</taxon>
    </lineage>
</organism>
<evidence type="ECO:0000259" key="17">
    <source>
        <dbReference type="Pfam" id="PF00593"/>
    </source>
</evidence>
<keyword evidence="3 14" id="KW-0813">Transport</keyword>
<evidence type="ECO:0000256" key="5">
    <source>
        <dbReference type="ARBA" id="ARBA00022496"/>
    </source>
</evidence>
<keyword evidence="7 16" id="KW-0732">Signal</keyword>
<evidence type="ECO:0000256" key="1">
    <source>
        <dbReference type="ARBA" id="ARBA00004571"/>
    </source>
</evidence>
<dbReference type="PROSITE" id="PS52016">
    <property type="entry name" value="TONB_DEPENDENT_REC_3"/>
    <property type="match status" value="1"/>
</dbReference>
<evidence type="ECO:0000256" key="3">
    <source>
        <dbReference type="ARBA" id="ARBA00022448"/>
    </source>
</evidence>
<dbReference type="PANTHER" id="PTHR32552:SF68">
    <property type="entry name" value="FERRICHROME OUTER MEMBRANE TRANSPORTER_PHAGE RECEPTOR"/>
    <property type="match status" value="1"/>
</dbReference>
<keyword evidence="6 14" id="KW-0812">Transmembrane</keyword>
<comment type="similarity">
    <text evidence="2 14 15">Belongs to the TonB-dependent receptor family.</text>
</comment>
<dbReference type="InterPro" id="IPR012910">
    <property type="entry name" value="Plug_dom"/>
</dbReference>
<dbReference type="InterPro" id="IPR013784">
    <property type="entry name" value="Carb-bd-like_fold"/>
</dbReference>
<evidence type="ECO:0000256" key="13">
    <source>
        <dbReference type="ARBA" id="ARBA00023237"/>
    </source>
</evidence>
<protein>
    <submittedName>
        <fullName evidence="19">TonB-dependent receptor</fullName>
    </submittedName>
</protein>
<dbReference type="EMBL" id="JBEXAC010000001">
    <property type="protein sequence ID" value="MET6995946.1"/>
    <property type="molecule type" value="Genomic_DNA"/>
</dbReference>
<dbReference type="RefSeq" id="WP_354658593.1">
    <property type="nucleotide sequence ID" value="NZ_JBEXAC010000001.1"/>
</dbReference>
<feature type="domain" description="TonB-dependent receptor plug" evidence="18">
    <location>
        <begin position="137"/>
        <end position="235"/>
    </location>
</feature>
<keyword evidence="10 15" id="KW-0798">TonB box</keyword>
<dbReference type="PANTHER" id="PTHR32552">
    <property type="entry name" value="FERRICHROME IRON RECEPTOR-RELATED"/>
    <property type="match status" value="1"/>
</dbReference>
<dbReference type="SUPFAM" id="SSF56935">
    <property type="entry name" value="Porins"/>
    <property type="match status" value="1"/>
</dbReference>
<feature type="signal peptide" evidence="16">
    <location>
        <begin position="1"/>
        <end position="20"/>
    </location>
</feature>
<dbReference type="Pfam" id="PF07715">
    <property type="entry name" value="Plug"/>
    <property type="match status" value="1"/>
</dbReference>
<evidence type="ECO:0000313" key="19">
    <source>
        <dbReference type="EMBL" id="MET6995946.1"/>
    </source>
</evidence>
<dbReference type="NCBIfam" id="TIGR01783">
    <property type="entry name" value="TonB-siderophor"/>
    <property type="match status" value="1"/>
</dbReference>
<keyword evidence="8" id="KW-0408">Iron</keyword>
<comment type="caution">
    <text evidence="19">The sequence shown here is derived from an EMBL/GenBank/DDBJ whole genome shotgun (WGS) entry which is preliminary data.</text>
</comment>
<keyword evidence="5" id="KW-0410">Iron transport</keyword>
<dbReference type="InterPro" id="IPR010105">
    <property type="entry name" value="TonB_sidphr_rcpt"/>
</dbReference>
<evidence type="ECO:0000256" key="2">
    <source>
        <dbReference type="ARBA" id="ARBA00009810"/>
    </source>
</evidence>
<sequence>MKRILLLILLIVSTGSILFATDGELENGGVIKGVITTADGQPAAYVNVILKSTTKGALTDEDGRFIVKNIKEGDYILIVSHMGLKSQERTIHITKNKTLDLSFSLEETSSQLSEIVVDGKRSQNRKPVTIGKLPVAAMDLPQSVTIIGQEVLRDQQAQRLSDVIKNVNGVYLTSTRASTQESFSARGYGFSSSNMFKNGSRVNTGVMPEMSSLESVEVLKGSAAILYGNVAPGGILNMVTKQPKFEGGGEISMRTGSFDLFKPAFDIYGPISGNVAYRVNGTYESANSFRSHVGSQRYYVNPSLLFKLGRRTELLVQGDYLQHDFTPDFGIGTLDNKVIPDVPRSRFMGANWQYSKTKQATGTAAIKHDFNDNWSIKGTVSYQNYKRDYFSLERIQAKADGDWERPLGKSYTDEDYFIGQVDLTGKFKTGSLEHTLLAGIDADRYNTNADAYSGLGNYDIINILDPNKYKQRTDIPVFSPTTTSVTITQRTGVYVQDLISISEKIKFLAGVRYSYLESGSAKVTDPKTNTVTKKNDNYDQAFSPRLGLVYKPISTTALFASYSNSFVVNTATDIYLNRLKPSIIDQFELGVKNDFFDGRLSANVTAYRIKNNNLAQTAPFKADGTPNADAAYKELVGETTSDGVELDIAGHPLPGLSVLAGYSYNNMRYTKTPATKGSYVEGERLVGTPNHTANASVFYTLQTSTLKGLKLGVSAYYMGERNAGWNNTKDQTQTYDRLIPVSAFTTLDLSAGYTYKQFSILAKVSNITNTLNYMVHENYSVNPIAPTAFVATLAYKFKY</sequence>
<keyword evidence="13 14" id="KW-0998">Cell outer membrane</keyword>
<evidence type="ECO:0000256" key="15">
    <source>
        <dbReference type="RuleBase" id="RU003357"/>
    </source>
</evidence>
<dbReference type="Gene3D" id="2.170.130.10">
    <property type="entry name" value="TonB-dependent receptor, plug domain"/>
    <property type="match status" value="1"/>
</dbReference>
<evidence type="ECO:0000256" key="12">
    <source>
        <dbReference type="ARBA" id="ARBA00023170"/>
    </source>
</evidence>
<dbReference type="InterPro" id="IPR039426">
    <property type="entry name" value="TonB-dep_rcpt-like"/>
</dbReference>
<name>A0ABV2SYV3_9BACT</name>